<dbReference type="EMBL" id="ACJN02000003">
    <property type="protein sequence ID" value="EFI33615.1"/>
    <property type="molecule type" value="Genomic_DNA"/>
</dbReference>
<dbReference type="FunFam" id="3.40.50.1000:FF:000029">
    <property type="entry name" value="3-deoxy-D-manno-octulosonate 8-phosphate phosphatase KdsC"/>
    <property type="match status" value="1"/>
</dbReference>
<dbReference type="Proteomes" id="UP000005496">
    <property type="component" value="Unassembled WGS sequence"/>
</dbReference>
<keyword evidence="4 7" id="KW-0479">Metal-binding</keyword>
<dbReference type="InterPro" id="IPR023214">
    <property type="entry name" value="HAD_sf"/>
</dbReference>
<dbReference type="SUPFAM" id="SSF56784">
    <property type="entry name" value="HAD-like"/>
    <property type="match status" value="1"/>
</dbReference>
<dbReference type="PANTHER" id="PTHR21485">
    <property type="entry name" value="HAD SUPERFAMILY MEMBERS CMAS AND KDSC"/>
    <property type="match status" value="1"/>
</dbReference>
<keyword evidence="5 8" id="KW-0378">Hydrolase</keyword>
<comment type="cofactor">
    <cofactor evidence="1 7">
        <name>Mg(2+)</name>
        <dbReference type="ChEBI" id="CHEBI:18420"/>
    </cofactor>
</comment>
<reference evidence="8" key="1">
    <citation type="submission" date="2010-05" db="EMBL/GenBank/DDBJ databases">
        <title>The draft genome of Desulfonatronospira thiodismutans ASO3-1.</title>
        <authorList>
            <consortium name="US DOE Joint Genome Institute (JGI-PGF)"/>
            <person name="Lucas S."/>
            <person name="Copeland A."/>
            <person name="Lapidus A."/>
            <person name="Cheng J.-F."/>
            <person name="Bruce D."/>
            <person name="Goodwin L."/>
            <person name="Pitluck S."/>
            <person name="Chertkov O."/>
            <person name="Brettin T."/>
            <person name="Detter J.C."/>
            <person name="Han C."/>
            <person name="Land M.L."/>
            <person name="Hauser L."/>
            <person name="Kyrpides N."/>
            <person name="Mikhailova N."/>
            <person name="Muyzer G."/>
            <person name="Woyke T."/>
        </authorList>
    </citation>
    <scope>NUCLEOTIDE SEQUENCE [LARGE SCALE GENOMIC DNA]</scope>
    <source>
        <strain evidence="8">ASO3-1</strain>
    </source>
</reference>
<dbReference type="AlphaFoldDB" id="D6SSE9"/>
<dbReference type="InterPro" id="IPR050793">
    <property type="entry name" value="CMP-NeuNAc_synthase"/>
</dbReference>
<evidence type="ECO:0000256" key="4">
    <source>
        <dbReference type="ARBA" id="ARBA00022723"/>
    </source>
</evidence>
<feature type="binding site" evidence="7">
    <location>
        <position position="111"/>
    </location>
    <ligand>
        <name>Mg(2+)</name>
        <dbReference type="ChEBI" id="CHEBI:18420"/>
    </ligand>
</feature>
<keyword evidence="6 7" id="KW-0460">Magnesium</keyword>
<comment type="subunit">
    <text evidence="3">Homotetramer.</text>
</comment>
<evidence type="ECO:0000256" key="6">
    <source>
        <dbReference type="ARBA" id="ARBA00022842"/>
    </source>
</evidence>
<dbReference type="SFLD" id="SFLDG01138">
    <property type="entry name" value="C1.6.2:_Deoxy-d-mannose-octulo"/>
    <property type="match status" value="1"/>
</dbReference>
<evidence type="ECO:0000313" key="8">
    <source>
        <dbReference type="EMBL" id="EFI33615.1"/>
    </source>
</evidence>
<dbReference type="PIRSF" id="PIRSF006118">
    <property type="entry name" value="KDO8-P_Ptase"/>
    <property type="match status" value="1"/>
</dbReference>
<feature type="binding site" evidence="7">
    <location>
        <position position="20"/>
    </location>
    <ligand>
        <name>substrate</name>
    </ligand>
</feature>
<proteinExistence type="inferred from homology"/>
<dbReference type="Gene3D" id="3.40.50.1000">
    <property type="entry name" value="HAD superfamily/HAD-like"/>
    <property type="match status" value="1"/>
</dbReference>
<evidence type="ECO:0000256" key="2">
    <source>
        <dbReference type="ARBA" id="ARBA00005893"/>
    </source>
</evidence>
<dbReference type="EC" id="3.1.3.45" evidence="8"/>
<dbReference type="GO" id="GO:0046872">
    <property type="term" value="F:metal ion binding"/>
    <property type="evidence" value="ECO:0007669"/>
    <property type="project" value="UniProtKB-KW"/>
</dbReference>
<dbReference type="PANTHER" id="PTHR21485:SF3">
    <property type="entry name" value="N-ACYLNEURAMINATE CYTIDYLYLTRANSFERASE"/>
    <property type="match status" value="1"/>
</dbReference>
<gene>
    <name evidence="8" type="ORF">Dthio_PD0950</name>
</gene>
<organism evidence="8 9">
    <name type="scientific">Desulfonatronospira thiodismutans ASO3-1</name>
    <dbReference type="NCBI Taxonomy" id="555779"/>
    <lineage>
        <taxon>Bacteria</taxon>
        <taxon>Pseudomonadati</taxon>
        <taxon>Thermodesulfobacteriota</taxon>
        <taxon>Desulfovibrionia</taxon>
        <taxon>Desulfovibrionales</taxon>
        <taxon>Desulfonatronovibrionaceae</taxon>
        <taxon>Desulfonatronospira</taxon>
    </lineage>
</organism>
<dbReference type="eggNOG" id="COG1778">
    <property type="taxonomic scope" value="Bacteria"/>
</dbReference>
<accession>D6SSE9</accession>
<dbReference type="GO" id="GO:0008781">
    <property type="term" value="F:N-acylneuraminate cytidylyltransferase activity"/>
    <property type="evidence" value="ECO:0007669"/>
    <property type="project" value="TreeGrafter"/>
</dbReference>
<dbReference type="GO" id="GO:0019143">
    <property type="term" value="F:3-deoxy-manno-octulosonate-8-phosphatase activity"/>
    <property type="evidence" value="ECO:0007669"/>
    <property type="project" value="UniProtKB-EC"/>
</dbReference>
<feature type="binding site" evidence="7">
    <location>
        <position position="18"/>
    </location>
    <ligand>
        <name>Mg(2+)</name>
        <dbReference type="ChEBI" id="CHEBI:18420"/>
    </ligand>
</feature>
<evidence type="ECO:0000313" key="9">
    <source>
        <dbReference type="Proteomes" id="UP000005496"/>
    </source>
</evidence>
<comment type="similarity">
    <text evidence="2">Belongs to the KdsC family.</text>
</comment>
<dbReference type="SFLD" id="SFLDS00003">
    <property type="entry name" value="Haloacid_Dehalogenase"/>
    <property type="match status" value="1"/>
</dbReference>
<dbReference type="OrthoDB" id="9805604at2"/>
<dbReference type="SFLD" id="SFLDG01136">
    <property type="entry name" value="C1.6:_Phosphoserine_Phosphatas"/>
    <property type="match status" value="1"/>
</dbReference>
<dbReference type="RefSeq" id="WP_008870965.1">
    <property type="nucleotide sequence ID" value="NZ_ACJN02000003.1"/>
</dbReference>
<dbReference type="CDD" id="cd01630">
    <property type="entry name" value="HAD_KDO-like"/>
    <property type="match status" value="1"/>
</dbReference>
<evidence type="ECO:0000256" key="1">
    <source>
        <dbReference type="ARBA" id="ARBA00001946"/>
    </source>
</evidence>
<dbReference type="InterPro" id="IPR010023">
    <property type="entry name" value="KdsC_fam"/>
</dbReference>
<comment type="caution">
    <text evidence="8">The sequence shown here is derived from an EMBL/GenBank/DDBJ whole genome shotgun (WGS) entry which is preliminary data.</text>
</comment>
<evidence type="ECO:0000256" key="5">
    <source>
        <dbReference type="ARBA" id="ARBA00022801"/>
    </source>
</evidence>
<keyword evidence="9" id="KW-1185">Reference proteome</keyword>
<dbReference type="InterPro" id="IPR036412">
    <property type="entry name" value="HAD-like_sf"/>
</dbReference>
<evidence type="ECO:0000256" key="7">
    <source>
        <dbReference type="PIRSR" id="PIRSR006118-2"/>
    </source>
</evidence>
<protein>
    <submittedName>
        <fullName evidence="8">3-deoxy-D-manno-octulosonate 8-phosphate phosphatase, YrbI family</fullName>
        <ecNumber evidence="8">3.1.3.45</ecNumber>
    </submittedName>
</protein>
<sequence length="178" mass="19623">MHNHPAQAAQKVKLLVLDADGVLTDGGLYYDPDGRIIKRFNVQDGLGLKLAMAAGLEVAVITGLNSGAVETRVKELGINDYFSGSTHKMPFIRQLSREKNLLFSQMAYLGDDWVDAGPMQCVGLPMAVANAQPEIRKLAAWTSTQRGGHGAVRQAVRFILQAQGRLEQEWRKWVQKHA</sequence>
<evidence type="ECO:0000256" key="3">
    <source>
        <dbReference type="ARBA" id="ARBA00011881"/>
    </source>
</evidence>
<dbReference type="NCBIfam" id="TIGR01670">
    <property type="entry name" value="KdsC-phosphatas"/>
    <property type="match status" value="1"/>
</dbReference>
<name>D6SSE9_9BACT</name>